<reference evidence="1 2" key="1">
    <citation type="submission" date="2024-05" db="EMBL/GenBank/DDBJ databases">
        <title>Roseateles sp. 2.12 16S ribosomal RNA gene Genome sequencing and assembly.</title>
        <authorList>
            <person name="Woo H."/>
        </authorList>
    </citation>
    <scope>NUCLEOTIDE SEQUENCE [LARGE SCALE GENOMIC DNA]</scope>
    <source>
        <strain evidence="1 2">2.12</strain>
    </source>
</reference>
<comment type="caution">
    <text evidence="1">The sequence shown here is derived from an EMBL/GenBank/DDBJ whole genome shotgun (WGS) entry which is preliminary data.</text>
</comment>
<proteinExistence type="predicted"/>
<protein>
    <submittedName>
        <fullName evidence="1">Uncharacterized protein</fullName>
    </submittedName>
</protein>
<dbReference type="RefSeq" id="WP_347607686.1">
    <property type="nucleotide sequence ID" value="NZ_JBDPZC010000002.1"/>
</dbReference>
<accession>A0ABV0GBG0</accession>
<sequence>MDVFPEPSAGWTRHRMHPYVAARPGEAGFVDLRAQPERIPEVLEDYRPHADQPAVQTFFEFLRWINGPESVLETCDCALRGPEKVKSRKESRFLWVLHGRVMLMHREPGANCIEGAPTVFIQHLYEQLHRVDALAPLRDVCAGLNLCSVLYRDRCLAQPAADGSLAAGPYDPGLGQHVMVKFRAHGNSHMEVWQKLNKFYGFLWTACRRTSDHFLPLGGFLPAAPQ</sequence>
<organism evidence="1 2">
    <name type="scientific">Roseateles flavus</name>
    <dbReference type="NCBI Taxonomy" id="3149041"/>
    <lineage>
        <taxon>Bacteria</taxon>
        <taxon>Pseudomonadati</taxon>
        <taxon>Pseudomonadota</taxon>
        <taxon>Betaproteobacteria</taxon>
        <taxon>Burkholderiales</taxon>
        <taxon>Sphaerotilaceae</taxon>
        <taxon>Roseateles</taxon>
    </lineage>
</organism>
<keyword evidence="2" id="KW-1185">Reference proteome</keyword>
<gene>
    <name evidence="1" type="ORF">ABDJ40_06375</name>
</gene>
<dbReference type="EMBL" id="JBDPZC010000002">
    <property type="protein sequence ID" value="MEO3712391.1"/>
    <property type="molecule type" value="Genomic_DNA"/>
</dbReference>
<evidence type="ECO:0000313" key="1">
    <source>
        <dbReference type="EMBL" id="MEO3712391.1"/>
    </source>
</evidence>
<name>A0ABV0GBG0_9BURK</name>
<evidence type="ECO:0000313" key="2">
    <source>
        <dbReference type="Proteomes" id="UP001462640"/>
    </source>
</evidence>
<dbReference type="Proteomes" id="UP001462640">
    <property type="component" value="Unassembled WGS sequence"/>
</dbReference>